<accession>A0A2G5VNB4</accession>
<gene>
    <name evidence="1" type="primary">Cnig_chr_I.g3041</name>
    <name evidence="1" type="ORF">B9Z55_003041</name>
</gene>
<proteinExistence type="predicted"/>
<keyword evidence="2" id="KW-1185">Reference proteome</keyword>
<dbReference type="AlphaFoldDB" id="A0A2G5VNB4"/>
<comment type="caution">
    <text evidence="1">The sequence shown here is derived from an EMBL/GenBank/DDBJ whole genome shotgun (WGS) entry which is preliminary data.</text>
</comment>
<organism evidence="1 2">
    <name type="scientific">Caenorhabditis nigoni</name>
    <dbReference type="NCBI Taxonomy" id="1611254"/>
    <lineage>
        <taxon>Eukaryota</taxon>
        <taxon>Metazoa</taxon>
        <taxon>Ecdysozoa</taxon>
        <taxon>Nematoda</taxon>
        <taxon>Chromadorea</taxon>
        <taxon>Rhabditida</taxon>
        <taxon>Rhabditina</taxon>
        <taxon>Rhabditomorpha</taxon>
        <taxon>Rhabditoidea</taxon>
        <taxon>Rhabditidae</taxon>
        <taxon>Peloderinae</taxon>
        <taxon>Caenorhabditis</taxon>
    </lineage>
</organism>
<evidence type="ECO:0000313" key="2">
    <source>
        <dbReference type="Proteomes" id="UP000230233"/>
    </source>
</evidence>
<evidence type="ECO:0000313" key="1">
    <source>
        <dbReference type="EMBL" id="PIC53262.1"/>
    </source>
</evidence>
<sequence length="95" mass="10389">MKQTVTICNQEGQEFQTKVIVCNADVDYVIVFSEVPLVPVAPTTVLPNRLEPYVVLGYPNCNKTYQALEGVISFVQLENKGRMGGSSGSQRGYCG</sequence>
<dbReference type="EMBL" id="PDUG01000001">
    <property type="protein sequence ID" value="PIC53262.1"/>
    <property type="molecule type" value="Genomic_DNA"/>
</dbReference>
<name>A0A2G5VNB4_9PELO</name>
<protein>
    <submittedName>
        <fullName evidence="1">Uncharacterized protein</fullName>
    </submittedName>
</protein>
<dbReference type="Proteomes" id="UP000230233">
    <property type="component" value="Chromosome I"/>
</dbReference>
<dbReference type="OrthoDB" id="10431690at2759"/>
<reference evidence="2" key="1">
    <citation type="submission" date="2017-10" db="EMBL/GenBank/DDBJ databases">
        <title>Rapid genome shrinkage in a self-fertile nematode reveals novel sperm competition proteins.</title>
        <authorList>
            <person name="Yin D."/>
            <person name="Schwarz E.M."/>
            <person name="Thomas C.G."/>
            <person name="Felde R.L."/>
            <person name="Korf I.F."/>
            <person name="Cutter A.D."/>
            <person name="Schartner C.M."/>
            <person name="Ralston E.J."/>
            <person name="Meyer B.J."/>
            <person name="Haag E.S."/>
        </authorList>
    </citation>
    <scope>NUCLEOTIDE SEQUENCE [LARGE SCALE GENOMIC DNA]</scope>
    <source>
        <strain evidence="2">JU1422</strain>
    </source>
</reference>